<sequence>MLSPSGARSCARVGTTIVGAVCFTTLSVSDSNESLALLLACRARFVASGVCGGLGCEERLARPVSFSLPNSTEEAAAVVACVVPMLISAERALFCPEARTVAVLGAVAFALFLPVAASP</sequence>
<dbReference type="AlphaFoldDB" id="A0A7S1WTF6"/>
<accession>A0A7S1WTF6</accession>
<dbReference type="EMBL" id="HBGE01105943">
    <property type="protein sequence ID" value="CAD9186422.1"/>
    <property type="molecule type" value="Transcribed_RNA"/>
</dbReference>
<proteinExistence type="predicted"/>
<name>A0A7S1WTF6_ALECA</name>
<evidence type="ECO:0000313" key="1">
    <source>
        <dbReference type="EMBL" id="CAD9186422.1"/>
    </source>
</evidence>
<protein>
    <submittedName>
        <fullName evidence="1">Uncharacterized protein</fullName>
    </submittedName>
</protein>
<organism evidence="1">
    <name type="scientific">Alexandrium catenella</name>
    <name type="common">Red tide dinoflagellate</name>
    <name type="synonym">Gonyaulax catenella</name>
    <dbReference type="NCBI Taxonomy" id="2925"/>
    <lineage>
        <taxon>Eukaryota</taxon>
        <taxon>Sar</taxon>
        <taxon>Alveolata</taxon>
        <taxon>Dinophyceae</taxon>
        <taxon>Gonyaulacales</taxon>
        <taxon>Pyrocystaceae</taxon>
        <taxon>Alexandrium</taxon>
    </lineage>
</organism>
<gene>
    <name evidence="1" type="ORF">ACAT0790_LOCUS63196</name>
</gene>
<reference evidence="1" key="1">
    <citation type="submission" date="2021-01" db="EMBL/GenBank/DDBJ databases">
        <authorList>
            <person name="Corre E."/>
            <person name="Pelletier E."/>
            <person name="Niang G."/>
            <person name="Scheremetjew M."/>
            <person name="Finn R."/>
            <person name="Kale V."/>
            <person name="Holt S."/>
            <person name="Cochrane G."/>
            <person name="Meng A."/>
            <person name="Brown T."/>
            <person name="Cohen L."/>
        </authorList>
    </citation>
    <scope>NUCLEOTIDE SEQUENCE</scope>
    <source>
        <strain evidence="1">OF101</strain>
    </source>
</reference>